<organism evidence="2 3">
    <name type="scientific">Thermocatellispora tengchongensis</name>
    <dbReference type="NCBI Taxonomy" id="1073253"/>
    <lineage>
        <taxon>Bacteria</taxon>
        <taxon>Bacillati</taxon>
        <taxon>Actinomycetota</taxon>
        <taxon>Actinomycetes</taxon>
        <taxon>Streptosporangiales</taxon>
        <taxon>Streptosporangiaceae</taxon>
        <taxon>Thermocatellispora</taxon>
    </lineage>
</organism>
<accession>A0A840P9K4</accession>
<dbReference type="InterPro" id="IPR007037">
    <property type="entry name" value="SIP_rossman_dom"/>
</dbReference>
<dbReference type="CDD" id="cd06193">
    <property type="entry name" value="siderophore_interacting"/>
    <property type="match status" value="1"/>
</dbReference>
<dbReference type="GO" id="GO:0016491">
    <property type="term" value="F:oxidoreductase activity"/>
    <property type="evidence" value="ECO:0007669"/>
    <property type="project" value="InterPro"/>
</dbReference>
<evidence type="ECO:0000313" key="3">
    <source>
        <dbReference type="Proteomes" id="UP000578449"/>
    </source>
</evidence>
<dbReference type="InterPro" id="IPR017927">
    <property type="entry name" value="FAD-bd_FR_type"/>
</dbReference>
<dbReference type="Gene3D" id="2.40.30.10">
    <property type="entry name" value="Translation factors"/>
    <property type="match status" value="1"/>
</dbReference>
<evidence type="ECO:0000313" key="2">
    <source>
        <dbReference type="EMBL" id="MBB5135689.1"/>
    </source>
</evidence>
<dbReference type="PANTHER" id="PTHR30157">
    <property type="entry name" value="FERRIC REDUCTASE, NADPH-DEPENDENT"/>
    <property type="match status" value="1"/>
</dbReference>
<dbReference type="Proteomes" id="UP000578449">
    <property type="component" value="Unassembled WGS sequence"/>
</dbReference>
<dbReference type="AlphaFoldDB" id="A0A840P9K4"/>
<feature type="domain" description="FAD-binding FR-type" evidence="1">
    <location>
        <begin position="11"/>
        <end position="139"/>
    </location>
</feature>
<reference evidence="2 3" key="1">
    <citation type="submission" date="2020-08" db="EMBL/GenBank/DDBJ databases">
        <title>Genomic Encyclopedia of Type Strains, Phase IV (KMG-IV): sequencing the most valuable type-strain genomes for metagenomic binning, comparative biology and taxonomic classification.</title>
        <authorList>
            <person name="Goeker M."/>
        </authorList>
    </citation>
    <scope>NUCLEOTIDE SEQUENCE [LARGE SCALE GENOMIC DNA]</scope>
    <source>
        <strain evidence="2 3">DSM 45615</strain>
    </source>
</reference>
<dbReference type="PROSITE" id="PS51384">
    <property type="entry name" value="FAD_FR"/>
    <property type="match status" value="1"/>
</dbReference>
<dbReference type="SUPFAM" id="SSF63380">
    <property type="entry name" value="Riboflavin synthase domain-like"/>
    <property type="match status" value="1"/>
</dbReference>
<dbReference type="Pfam" id="PF08021">
    <property type="entry name" value="FAD_binding_9"/>
    <property type="match status" value="1"/>
</dbReference>
<keyword evidence="3" id="KW-1185">Reference proteome</keyword>
<dbReference type="InterPro" id="IPR017938">
    <property type="entry name" value="Riboflavin_synthase-like_b-brl"/>
</dbReference>
<evidence type="ECO:0000259" key="1">
    <source>
        <dbReference type="PROSITE" id="PS51384"/>
    </source>
</evidence>
<proteinExistence type="predicted"/>
<gene>
    <name evidence="2" type="ORF">HNP84_005433</name>
</gene>
<dbReference type="RefSeq" id="WP_185052603.1">
    <property type="nucleotide sequence ID" value="NZ_BAABIX010000064.1"/>
</dbReference>
<dbReference type="EMBL" id="JACHGN010000011">
    <property type="protein sequence ID" value="MBB5135689.1"/>
    <property type="molecule type" value="Genomic_DNA"/>
</dbReference>
<comment type="caution">
    <text evidence="2">The sequence shown here is derived from an EMBL/GenBank/DDBJ whole genome shotgun (WGS) entry which is preliminary data.</text>
</comment>
<dbReference type="Gene3D" id="3.40.50.80">
    <property type="entry name" value="Nucleotide-binding domain of ferredoxin-NADP reductase (FNR) module"/>
    <property type="match status" value="1"/>
</dbReference>
<dbReference type="InterPro" id="IPR039261">
    <property type="entry name" value="FNR_nucleotide-bd"/>
</dbReference>
<name>A0A840P9K4_9ACTN</name>
<protein>
    <submittedName>
        <fullName evidence="2">NADPH-dependent ferric siderophore reductase</fullName>
    </submittedName>
</protein>
<sequence>MLPKVRMPETRKMITLEVVANTRLSPGLASITLGGPELEHLIPTGRDQIVRLFFPRDGQDRLRMPSFSNEAWMAELLMLPKSRRPWVRTFTIRRTRPELGEVDIEFVLHGDTPASNWARRARPGDPAGIFDMGLTYLPPAEASWQLLAGDESAVPAILAILEHAPASLAGEVFLEVPETADIRPDITVPEGVRVHWLPRDGAGGLPGTLALETVRRAHLPPGRCYTWAAGEAKLATGLRRHLVNDRGMPKSDIAFFGYWRHGRSSPG</sequence>
<dbReference type="InterPro" id="IPR013113">
    <property type="entry name" value="SIP_FAD-bd"/>
</dbReference>
<dbReference type="PANTHER" id="PTHR30157:SF0">
    <property type="entry name" value="NADPH-DEPENDENT FERRIC-CHELATE REDUCTASE"/>
    <property type="match status" value="1"/>
</dbReference>
<dbReference type="InterPro" id="IPR039374">
    <property type="entry name" value="SIP_fam"/>
</dbReference>
<dbReference type="Pfam" id="PF04954">
    <property type="entry name" value="SIP"/>
    <property type="match status" value="1"/>
</dbReference>